<keyword evidence="2" id="KW-1185">Reference proteome</keyword>
<dbReference type="OrthoDB" id="7357874at2"/>
<sequence>MISWPEDLVRDIAARQSVLFLGAGVSRNAANAQGQHPRGWIDFLSHLASLITNIGHKREVEACITEGDMLTACELARKHLSGSVFRTEILREFLSNGYRPAKIHDDLSRVDSRLVMTTNFDKLYENRANALQDNTVLVKNYYDRDVADVFRRQDRVVLKIHGTIDSPEQTIFTRSQYALARRDYGHFYQLMRGLFVTHTFVFLGASMRDPDIQLLLEDHAYRFEGTRPHYIVMPEDAARAGSLRVLEETMNLSALLYDPSSHHQALADSVAALVTKVEVAREEIAATAGW</sequence>
<protein>
    <submittedName>
        <fullName evidence="1">Uncharacterized protein</fullName>
    </submittedName>
</protein>
<dbReference type="RefSeq" id="WP_147044947.1">
    <property type="nucleotide sequence ID" value="NZ_BJZV01000002.1"/>
</dbReference>
<dbReference type="AlphaFoldDB" id="A0A512JF66"/>
<dbReference type="EMBL" id="BJZV01000002">
    <property type="protein sequence ID" value="GEP08588.1"/>
    <property type="molecule type" value="Genomic_DNA"/>
</dbReference>
<name>A0A512JF66_9HYPH</name>
<dbReference type="Pfam" id="PF13289">
    <property type="entry name" value="SIR2_2"/>
    <property type="match status" value="1"/>
</dbReference>
<organism evidence="1 2">
    <name type="scientific">Methylobacterium gnaphalii</name>
    <dbReference type="NCBI Taxonomy" id="1010610"/>
    <lineage>
        <taxon>Bacteria</taxon>
        <taxon>Pseudomonadati</taxon>
        <taxon>Pseudomonadota</taxon>
        <taxon>Alphaproteobacteria</taxon>
        <taxon>Hyphomicrobiales</taxon>
        <taxon>Methylobacteriaceae</taxon>
        <taxon>Methylobacterium</taxon>
    </lineage>
</organism>
<gene>
    <name evidence="1" type="ORF">MGN01_04330</name>
</gene>
<reference evidence="1 2" key="1">
    <citation type="submission" date="2019-07" db="EMBL/GenBank/DDBJ databases">
        <title>Whole genome shotgun sequence of Methylobacterium gnaphalii NBRC 107716.</title>
        <authorList>
            <person name="Hosoyama A."/>
            <person name="Uohara A."/>
            <person name="Ohji S."/>
            <person name="Ichikawa N."/>
        </authorList>
    </citation>
    <scope>NUCLEOTIDE SEQUENCE [LARGE SCALE GENOMIC DNA]</scope>
    <source>
        <strain evidence="1 2">NBRC 107716</strain>
    </source>
</reference>
<dbReference type="Proteomes" id="UP000321750">
    <property type="component" value="Unassembled WGS sequence"/>
</dbReference>
<comment type="caution">
    <text evidence="1">The sequence shown here is derived from an EMBL/GenBank/DDBJ whole genome shotgun (WGS) entry which is preliminary data.</text>
</comment>
<accession>A0A512JF66</accession>
<evidence type="ECO:0000313" key="2">
    <source>
        <dbReference type="Proteomes" id="UP000321750"/>
    </source>
</evidence>
<evidence type="ECO:0000313" key="1">
    <source>
        <dbReference type="EMBL" id="GEP08588.1"/>
    </source>
</evidence>
<proteinExistence type="predicted"/>